<keyword evidence="7" id="KW-0675">Receptor</keyword>
<dbReference type="InterPro" id="IPR013088">
    <property type="entry name" value="Znf_NHR/GATA"/>
</dbReference>
<evidence type="ECO:0000256" key="1">
    <source>
        <dbReference type="ARBA" id="ARBA00022723"/>
    </source>
</evidence>
<comment type="caution">
    <text evidence="11">The sequence shown here is derived from an EMBL/GenBank/DDBJ whole genome shotgun (WGS) entry which is preliminary data.</text>
</comment>
<dbReference type="EMBL" id="BTRK01000004">
    <property type="protein sequence ID" value="GMR47163.1"/>
    <property type="molecule type" value="Genomic_DNA"/>
</dbReference>
<dbReference type="InterPro" id="IPR001628">
    <property type="entry name" value="Znf_hrmn_rcpt"/>
</dbReference>
<gene>
    <name evidence="11" type="ORF">PMAYCL1PPCAC_17358</name>
</gene>
<dbReference type="Gene3D" id="1.10.565.10">
    <property type="entry name" value="Retinoid X Receptor"/>
    <property type="match status" value="1"/>
</dbReference>
<dbReference type="Gene3D" id="3.30.50.10">
    <property type="entry name" value="Erythroid Transcription Factor GATA-1, subunit A"/>
    <property type="match status" value="1"/>
</dbReference>
<evidence type="ECO:0000313" key="11">
    <source>
        <dbReference type="EMBL" id="GMR47163.1"/>
    </source>
</evidence>
<dbReference type="PROSITE" id="PS51030">
    <property type="entry name" value="NUCLEAR_REC_DBD_2"/>
    <property type="match status" value="1"/>
</dbReference>
<evidence type="ECO:0000259" key="9">
    <source>
        <dbReference type="PROSITE" id="PS51030"/>
    </source>
</evidence>
<dbReference type="Proteomes" id="UP001328107">
    <property type="component" value="Unassembled WGS sequence"/>
</dbReference>
<evidence type="ECO:0000256" key="5">
    <source>
        <dbReference type="ARBA" id="ARBA00023125"/>
    </source>
</evidence>
<dbReference type="AlphaFoldDB" id="A0AAN5CMH7"/>
<dbReference type="PRINTS" id="PR00047">
    <property type="entry name" value="STROIDFINGER"/>
</dbReference>
<keyword evidence="2" id="KW-0863">Zinc-finger</keyword>
<keyword evidence="1" id="KW-0479">Metal-binding</keyword>
<accession>A0AAN5CMH7</accession>
<evidence type="ECO:0000256" key="3">
    <source>
        <dbReference type="ARBA" id="ARBA00022833"/>
    </source>
</evidence>
<keyword evidence="12" id="KW-1185">Reference proteome</keyword>
<dbReference type="SUPFAM" id="SSF48508">
    <property type="entry name" value="Nuclear receptor ligand-binding domain"/>
    <property type="match status" value="1"/>
</dbReference>
<dbReference type="GO" id="GO:0008270">
    <property type="term" value="F:zinc ion binding"/>
    <property type="evidence" value="ECO:0007669"/>
    <property type="project" value="UniProtKB-KW"/>
</dbReference>
<name>A0AAN5CMH7_9BILA</name>
<keyword evidence="8" id="KW-0539">Nucleus</keyword>
<dbReference type="GO" id="GO:0005634">
    <property type="term" value="C:nucleus"/>
    <property type="evidence" value="ECO:0007669"/>
    <property type="project" value="TreeGrafter"/>
</dbReference>
<dbReference type="GO" id="GO:0003700">
    <property type="term" value="F:DNA-binding transcription factor activity"/>
    <property type="evidence" value="ECO:0007669"/>
    <property type="project" value="InterPro"/>
</dbReference>
<dbReference type="PANTHER" id="PTHR46011">
    <property type="entry name" value="NUCLEAR HORMONE RECEPTOR FAMILY MEMBER NHR-86-RELATED"/>
    <property type="match status" value="1"/>
</dbReference>
<reference evidence="12" key="1">
    <citation type="submission" date="2022-10" db="EMBL/GenBank/DDBJ databases">
        <title>Genome assembly of Pristionchus species.</title>
        <authorList>
            <person name="Yoshida K."/>
            <person name="Sommer R.J."/>
        </authorList>
    </citation>
    <scope>NUCLEOTIDE SEQUENCE [LARGE SCALE GENOMIC DNA]</scope>
    <source>
        <strain evidence="12">RS5460</strain>
    </source>
</reference>
<evidence type="ECO:0000256" key="2">
    <source>
        <dbReference type="ARBA" id="ARBA00022771"/>
    </source>
</evidence>
<feature type="domain" description="NR LBD" evidence="10">
    <location>
        <begin position="94"/>
        <end position="360"/>
    </location>
</feature>
<evidence type="ECO:0000313" key="12">
    <source>
        <dbReference type="Proteomes" id="UP001328107"/>
    </source>
</evidence>
<keyword evidence="3" id="KW-0862">Zinc</keyword>
<dbReference type="SMART" id="SM00430">
    <property type="entry name" value="HOLI"/>
    <property type="match status" value="1"/>
</dbReference>
<protein>
    <recommendedName>
        <fullName evidence="13">Nuclear receptor</fullName>
    </recommendedName>
</protein>
<evidence type="ECO:0000256" key="7">
    <source>
        <dbReference type="ARBA" id="ARBA00023170"/>
    </source>
</evidence>
<dbReference type="Pfam" id="PF00105">
    <property type="entry name" value="zf-C4"/>
    <property type="match status" value="1"/>
</dbReference>
<dbReference type="Pfam" id="PF00104">
    <property type="entry name" value="Hormone_recep"/>
    <property type="match status" value="1"/>
</dbReference>
<dbReference type="PANTHER" id="PTHR46011:SF6">
    <property type="entry name" value="HIGH ZINC ACTIVATED NUCLEAR RECEPTOR PROTEIN"/>
    <property type="match status" value="1"/>
</dbReference>
<keyword evidence="4" id="KW-0805">Transcription regulation</keyword>
<dbReference type="SUPFAM" id="SSF57716">
    <property type="entry name" value="Glucocorticoid receptor-like (DNA-binding domain)"/>
    <property type="match status" value="1"/>
</dbReference>
<sequence length="362" mass="41724">MSTSLTCCICSAPTNYAHFGINSCRSCAEFYKRSVLADRAFACRKGDGKCTIVHGDRHNCRGCRLVRCRQMGMKLTDQKPAEPHRLEPSTSAEYKDTLISRISREYSASVERRKACEYTLRPTSLHRHVKAEFAENLLLCSWRFMIDVLKMYAGEYIQFASACFPEFASFPLDDQRLLLRNFASRLFLAEGQCGTFRNFGSYDGPHFMATLTTCHDSRNFKFFIEEEIPDSYKEVVKVTEYYTERGRRLLGPILAKSQFTEVEYAVLFALSIWQIDLNQNLPDHIVEMSDKVRRQIFESLKEYYQKELGLSNYSVRLGNLTTFEHIIQEGTNLLNEEVQAYNLTGMLTADISFLQIVMQISL</sequence>
<evidence type="ECO:0000256" key="8">
    <source>
        <dbReference type="ARBA" id="ARBA00023242"/>
    </source>
</evidence>
<feature type="domain" description="Nuclear receptor" evidence="9">
    <location>
        <begin position="4"/>
        <end position="80"/>
    </location>
</feature>
<dbReference type="PROSITE" id="PS51843">
    <property type="entry name" value="NR_LBD"/>
    <property type="match status" value="1"/>
</dbReference>
<organism evidence="11 12">
    <name type="scientific">Pristionchus mayeri</name>
    <dbReference type="NCBI Taxonomy" id="1317129"/>
    <lineage>
        <taxon>Eukaryota</taxon>
        <taxon>Metazoa</taxon>
        <taxon>Ecdysozoa</taxon>
        <taxon>Nematoda</taxon>
        <taxon>Chromadorea</taxon>
        <taxon>Rhabditida</taxon>
        <taxon>Rhabditina</taxon>
        <taxon>Diplogasteromorpha</taxon>
        <taxon>Diplogasteroidea</taxon>
        <taxon>Neodiplogasteridae</taxon>
        <taxon>Pristionchus</taxon>
    </lineage>
</organism>
<dbReference type="InterPro" id="IPR035500">
    <property type="entry name" value="NHR-like_dom_sf"/>
</dbReference>
<dbReference type="SMART" id="SM00399">
    <property type="entry name" value="ZnF_C4"/>
    <property type="match status" value="1"/>
</dbReference>
<proteinExistence type="predicted"/>
<evidence type="ECO:0000259" key="10">
    <source>
        <dbReference type="PROSITE" id="PS51843"/>
    </source>
</evidence>
<dbReference type="InterPro" id="IPR000536">
    <property type="entry name" value="Nucl_hrmn_rcpt_lig-bd"/>
</dbReference>
<evidence type="ECO:0000256" key="6">
    <source>
        <dbReference type="ARBA" id="ARBA00023163"/>
    </source>
</evidence>
<evidence type="ECO:0000256" key="4">
    <source>
        <dbReference type="ARBA" id="ARBA00023015"/>
    </source>
</evidence>
<evidence type="ECO:0008006" key="13">
    <source>
        <dbReference type="Google" id="ProtNLM"/>
    </source>
</evidence>
<keyword evidence="5" id="KW-0238">DNA-binding</keyword>
<keyword evidence="6" id="KW-0804">Transcription</keyword>
<dbReference type="GO" id="GO:0043565">
    <property type="term" value="F:sequence-specific DNA binding"/>
    <property type="evidence" value="ECO:0007669"/>
    <property type="project" value="InterPro"/>
</dbReference>